<dbReference type="InterPro" id="IPR006143">
    <property type="entry name" value="RND_pump_MFP"/>
</dbReference>
<name>A0A1Q9GBJ9_9GAMM</name>
<dbReference type="GO" id="GO:0005886">
    <property type="term" value="C:plasma membrane"/>
    <property type="evidence" value="ECO:0007669"/>
    <property type="project" value="UniProtKB-SubCell"/>
</dbReference>
<accession>A0A1Q9GBJ9</accession>
<comment type="caution">
    <text evidence="8">The sequence shown here is derived from an EMBL/GenBank/DDBJ whole genome shotgun (WGS) entry which is preliminary data.</text>
</comment>
<dbReference type="PANTHER" id="PTHR30158">
    <property type="entry name" value="ACRA/E-RELATED COMPONENT OF DRUG EFFLUX TRANSPORTER"/>
    <property type="match status" value="1"/>
</dbReference>
<proteinExistence type="inferred from homology"/>
<reference evidence="8 9" key="1">
    <citation type="submission" date="2016-09" db="EMBL/GenBank/DDBJ databases">
        <title>Photobacterium proteolyticum sp. nov. a protease producing bacterium isolated from ocean sediments of Laizhou Bay.</title>
        <authorList>
            <person name="Li Y."/>
        </authorList>
    </citation>
    <scope>NUCLEOTIDE SEQUENCE [LARGE SCALE GENOMIC DNA]</scope>
    <source>
        <strain evidence="8 9">13-12</strain>
    </source>
</reference>
<evidence type="ECO:0000259" key="4">
    <source>
        <dbReference type="Pfam" id="PF25876"/>
    </source>
</evidence>
<dbReference type="SUPFAM" id="SSF111369">
    <property type="entry name" value="HlyD-like secretion proteins"/>
    <property type="match status" value="1"/>
</dbReference>
<evidence type="ECO:0000259" key="5">
    <source>
        <dbReference type="Pfam" id="PF25917"/>
    </source>
</evidence>
<feature type="coiled-coil region" evidence="3">
    <location>
        <begin position="99"/>
        <end position="171"/>
    </location>
</feature>
<dbReference type="Pfam" id="PF25944">
    <property type="entry name" value="Beta-barrel_RND"/>
    <property type="match status" value="1"/>
</dbReference>
<dbReference type="STRING" id="1903952.BIT28_23995"/>
<evidence type="ECO:0000313" key="8">
    <source>
        <dbReference type="EMBL" id="OLQ71724.1"/>
    </source>
</evidence>
<sequence>MKTQQGLRNLVLATVAASVLMACQPQREEQAGMNQPPAPQITVAQVISERVTEWDEFTGRLQSPQTVELRPRVSGYVEQVVFEEGALVKAGDILFIVDAKPLEAQVNRLKADLVDAESQALLAQRQLTRGKKLIKKNAISQEELDNRAASYQQANARVQSRKAALEQAKLDLEYTQVKAPISGRVSSALITKGNYVTAGQSLLTTVVSTDTIYAYFDADEQTYLKYKRLAREGSRLDSHDNKSPVMMGLADDLGFPYTGHIDFMDNQINEQTGTIRGRAVFENIDGRFTPGLFARIKVAGSASYQGVLIDDKAVGTDLNTKFVLVLDQDNKVQYRPVKLGKKHNGLRLVSDGLQPGDTIVLKGLQRVRPGAAVNPTSAAMASDEALAQIKRQQQRVDELQAEVTIASSDPLAGKRG</sequence>
<evidence type="ECO:0000259" key="6">
    <source>
        <dbReference type="Pfam" id="PF25944"/>
    </source>
</evidence>
<dbReference type="RefSeq" id="WP_075767299.1">
    <property type="nucleotide sequence ID" value="NZ_MJIL01000093.1"/>
</dbReference>
<dbReference type="InterPro" id="IPR058625">
    <property type="entry name" value="MdtA-like_BSH"/>
</dbReference>
<dbReference type="Gene3D" id="2.40.50.100">
    <property type="match status" value="1"/>
</dbReference>
<keyword evidence="3" id="KW-0175">Coiled coil</keyword>
<evidence type="ECO:0000259" key="7">
    <source>
        <dbReference type="Pfam" id="PF25967"/>
    </source>
</evidence>
<dbReference type="PROSITE" id="PS51257">
    <property type="entry name" value="PROKAR_LIPOPROTEIN"/>
    <property type="match status" value="1"/>
</dbReference>
<dbReference type="GO" id="GO:0046677">
    <property type="term" value="P:response to antibiotic"/>
    <property type="evidence" value="ECO:0007669"/>
    <property type="project" value="TreeGrafter"/>
</dbReference>
<evidence type="ECO:0000256" key="3">
    <source>
        <dbReference type="SAM" id="Coils"/>
    </source>
</evidence>
<dbReference type="NCBIfam" id="TIGR01730">
    <property type="entry name" value="RND_mfp"/>
    <property type="match status" value="1"/>
</dbReference>
<dbReference type="Pfam" id="PF25967">
    <property type="entry name" value="RND-MFP_C"/>
    <property type="match status" value="1"/>
</dbReference>
<dbReference type="InterPro" id="IPR058626">
    <property type="entry name" value="MdtA-like_b-barrel"/>
</dbReference>
<feature type="domain" description="Multidrug resistance protein MdtA-like barrel-sandwich hybrid" evidence="5">
    <location>
        <begin position="66"/>
        <end position="207"/>
    </location>
</feature>
<dbReference type="Pfam" id="PF25876">
    <property type="entry name" value="HH_MFP_RND"/>
    <property type="match status" value="1"/>
</dbReference>
<comment type="subcellular location">
    <subcellularLocation>
        <location evidence="1">Cell inner membrane</location>
        <topology evidence="1">Lipid-anchor</topology>
    </subcellularLocation>
</comment>
<dbReference type="Proteomes" id="UP000186905">
    <property type="component" value="Unassembled WGS sequence"/>
</dbReference>
<dbReference type="PANTHER" id="PTHR30158:SF26">
    <property type="entry name" value="RESISTANCE-NODULATION-CELL DIVISION (RND) MULTIDRUG EFFLUX MEMBRANE FUSION PROTEIN MEXE"/>
    <property type="match status" value="1"/>
</dbReference>
<dbReference type="EMBL" id="MJIL01000093">
    <property type="protein sequence ID" value="OLQ71724.1"/>
    <property type="molecule type" value="Genomic_DNA"/>
</dbReference>
<dbReference type="Gene3D" id="1.10.287.470">
    <property type="entry name" value="Helix hairpin bin"/>
    <property type="match status" value="1"/>
</dbReference>
<organism evidence="8 9">
    <name type="scientific">Photobacterium proteolyticum</name>
    <dbReference type="NCBI Taxonomy" id="1903952"/>
    <lineage>
        <taxon>Bacteria</taxon>
        <taxon>Pseudomonadati</taxon>
        <taxon>Pseudomonadota</taxon>
        <taxon>Gammaproteobacteria</taxon>
        <taxon>Vibrionales</taxon>
        <taxon>Vibrionaceae</taxon>
        <taxon>Photobacterium</taxon>
    </lineage>
</organism>
<dbReference type="FunFam" id="2.40.420.20:FF:000001">
    <property type="entry name" value="Efflux RND transporter periplasmic adaptor subunit"/>
    <property type="match status" value="1"/>
</dbReference>
<dbReference type="Gene3D" id="2.40.420.20">
    <property type="match status" value="1"/>
</dbReference>
<feature type="domain" description="Multidrug resistance protein MdtA-like C-terminal permuted SH3" evidence="7">
    <location>
        <begin position="307"/>
        <end position="366"/>
    </location>
</feature>
<feature type="domain" description="Multidrug resistance protein MdtA-like beta-barrel" evidence="6">
    <location>
        <begin position="242"/>
        <end position="298"/>
    </location>
</feature>
<feature type="coiled-coil region" evidence="3">
    <location>
        <begin position="382"/>
        <end position="409"/>
    </location>
</feature>
<dbReference type="InterPro" id="IPR058624">
    <property type="entry name" value="MdtA-like_HH"/>
</dbReference>
<comment type="similarity">
    <text evidence="2">Belongs to the membrane fusion protein (MFP) (TC 8.A.1) family.</text>
</comment>
<feature type="domain" description="Multidrug resistance protein MdtA-like alpha-helical hairpin" evidence="4">
    <location>
        <begin position="106"/>
        <end position="175"/>
    </location>
</feature>
<evidence type="ECO:0000256" key="2">
    <source>
        <dbReference type="ARBA" id="ARBA00009477"/>
    </source>
</evidence>
<dbReference type="InterPro" id="IPR058627">
    <property type="entry name" value="MdtA-like_C"/>
</dbReference>
<evidence type="ECO:0000313" key="9">
    <source>
        <dbReference type="Proteomes" id="UP000186905"/>
    </source>
</evidence>
<gene>
    <name evidence="8" type="ORF">BIT28_23995</name>
</gene>
<dbReference type="AlphaFoldDB" id="A0A1Q9GBJ9"/>
<dbReference type="Gene3D" id="2.40.30.170">
    <property type="match status" value="1"/>
</dbReference>
<keyword evidence="9" id="KW-1185">Reference proteome</keyword>
<dbReference type="Pfam" id="PF25917">
    <property type="entry name" value="BSH_RND"/>
    <property type="match status" value="1"/>
</dbReference>
<dbReference type="GO" id="GO:0022857">
    <property type="term" value="F:transmembrane transporter activity"/>
    <property type="evidence" value="ECO:0007669"/>
    <property type="project" value="InterPro"/>
</dbReference>
<evidence type="ECO:0000256" key="1">
    <source>
        <dbReference type="ARBA" id="ARBA00004519"/>
    </source>
</evidence>
<protein>
    <submittedName>
        <fullName evidence="8">Efflux transporter periplasmic adaptor subunit</fullName>
    </submittedName>
</protein>
<dbReference type="OrthoDB" id="9800613at2"/>